<dbReference type="GO" id="GO:0030170">
    <property type="term" value="F:pyridoxal phosphate binding"/>
    <property type="evidence" value="ECO:0007669"/>
    <property type="project" value="UniProtKB-UniRule"/>
</dbReference>
<name>A0A1F4PZ32_UNCSA</name>
<dbReference type="AlphaFoldDB" id="A0A1F4PZ32"/>
<dbReference type="HAMAP" id="MF_02087">
    <property type="entry name" value="PLP_homeostasis"/>
    <property type="match status" value="1"/>
</dbReference>
<evidence type="ECO:0000313" key="6">
    <source>
        <dbReference type="EMBL" id="OGB88897.1"/>
    </source>
</evidence>
<dbReference type="Gene3D" id="3.20.20.10">
    <property type="entry name" value="Alanine racemase"/>
    <property type="match status" value="1"/>
</dbReference>
<feature type="domain" description="Alanine racemase N-terminal" evidence="5">
    <location>
        <begin position="8"/>
        <end position="221"/>
    </location>
</feature>
<evidence type="ECO:0000259" key="5">
    <source>
        <dbReference type="Pfam" id="PF01168"/>
    </source>
</evidence>
<sequence length="225" mass="24744">MSITENIKKVREKIAKAAQTVGRQPDEIKLIAVVKNVPLEDIFEAIEAGIADIGENRVQEAEKRAALIRGKYPAVTLHMIGHLQRNKVRQALDMFDIIQSVDSERLAGEIEAEAKEQAKVLIEVNTSGEESKFGVRSSEAIELVRFASTLGKIKVQGLMTLGPLEADPRSSFAALRELSVEIKKMNLPKVELKYLSMGMSGDFETAIAEGANLVRLGRAIFTREG</sequence>
<comment type="function">
    <text evidence="2">Pyridoxal 5'-phosphate (PLP)-binding protein, which is involved in PLP homeostasis.</text>
</comment>
<evidence type="ECO:0000256" key="3">
    <source>
        <dbReference type="PIRSR" id="PIRSR004848-1"/>
    </source>
</evidence>
<dbReference type="SUPFAM" id="SSF51419">
    <property type="entry name" value="PLP-binding barrel"/>
    <property type="match status" value="1"/>
</dbReference>
<dbReference type="NCBIfam" id="TIGR00044">
    <property type="entry name" value="YggS family pyridoxal phosphate-dependent enzyme"/>
    <property type="match status" value="1"/>
</dbReference>
<evidence type="ECO:0000256" key="2">
    <source>
        <dbReference type="HAMAP-Rule" id="MF_02087"/>
    </source>
</evidence>
<gene>
    <name evidence="6" type="ORF">A2625_00255</name>
</gene>
<comment type="caution">
    <text evidence="6">The sequence shown here is derived from an EMBL/GenBank/DDBJ whole genome shotgun (WGS) entry which is preliminary data.</text>
</comment>
<dbReference type="InterPro" id="IPR029066">
    <property type="entry name" value="PLP-binding_barrel"/>
</dbReference>
<evidence type="ECO:0000313" key="7">
    <source>
        <dbReference type="Proteomes" id="UP000178724"/>
    </source>
</evidence>
<accession>A0A1F4PZ32</accession>
<dbReference type="EMBL" id="METM01000032">
    <property type="protein sequence ID" value="OGB88897.1"/>
    <property type="molecule type" value="Genomic_DNA"/>
</dbReference>
<dbReference type="PANTHER" id="PTHR10146:SF14">
    <property type="entry name" value="PYRIDOXAL PHOSPHATE HOMEOSTASIS PROTEIN"/>
    <property type="match status" value="1"/>
</dbReference>
<evidence type="ECO:0000256" key="1">
    <source>
        <dbReference type="ARBA" id="ARBA00022898"/>
    </source>
</evidence>
<keyword evidence="1 2" id="KW-0663">Pyridoxal phosphate</keyword>
<dbReference type="FunFam" id="3.20.20.10:FF:000018">
    <property type="entry name" value="Pyridoxal phosphate homeostasis protein"/>
    <property type="match status" value="1"/>
</dbReference>
<dbReference type="PANTHER" id="PTHR10146">
    <property type="entry name" value="PROLINE SYNTHETASE CO-TRANSCRIBED BACTERIAL HOMOLOG PROTEIN"/>
    <property type="match status" value="1"/>
</dbReference>
<dbReference type="Pfam" id="PF01168">
    <property type="entry name" value="Ala_racemase_N"/>
    <property type="match status" value="1"/>
</dbReference>
<feature type="modified residue" description="N6-(pyridoxal phosphate)lysine" evidence="2 3">
    <location>
        <position position="35"/>
    </location>
</feature>
<dbReference type="CDD" id="cd00635">
    <property type="entry name" value="PLPDE_III_YBL036c_like"/>
    <property type="match status" value="1"/>
</dbReference>
<dbReference type="PIRSF" id="PIRSF004848">
    <property type="entry name" value="YBL036c_PLPDEIII"/>
    <property type="match status" value="1"/>
</dbReference>
<reference evidence="6 7" key="1">
    <citation type="journal article" date="2016" name="Nat. Commun.">
        <title>Thousands of microbial genomes shed light on interconnected biogeochemical processes in an aquifer system.</title>
        <authorList>
            <person name="Anantharaman K."/>
            <person name="Brown C.T."/>
            <person name="Hug L.A."/>
            <person name="Sharon I."/>
            <person name="Castelle C.J."/>
            <person name="Probst A.J."/>
            <person name="Thomas B.C."/>
            <person name="Singh A."/>
            <person name="Wilkins M.J."/>
            <person name="Karaoz U."/>
            <person name="Brodie E.L."/>
            <person name="Williams K.H."/>
            <person name="Hubbard S.S."/>
            <person name="Banfield J.F."/>
        </authorList>
    </citation>
    <scope>NUCLEOTIDE SEQUENCE [LARGE SCALE GENOMIC DNA]</scope>
</reference>
<comment type="similarity">
    <text evidence="2 4">Belongs to the pyridoxal phosphate-binding protein YggS/PROSC family.</text>
</comment>
<comment type="cofactor">
    <cofactor evidence="3">
        <name>pyridoxal 5'-phosphate</name>
        <dbReference type="ChEBI" id="CHEBI:597326"/>
    </cofactor>
</comment>
<organism evidence="6 7">
    <name type="scientific">candidate division WOR-1 bacterium RIFCSPHIGHO2_01_FULL_53_15</name>
    <dbReference type="NCBI Taxonomy" id="1802564"/>
    <lineage>
        <taxon>Bacteria</taxon>
        <taxon>Bacillati</taxon>
        <taxon>Saganbacteria</taxon>
    </lineage>
</organism>
<dbReference type="InterPro" id="IPR001608">
    <property type="entry name" value="Ala_racemase_N"/>
</dbReference>
<dbReference type="Proteomes" id="UP000178724">
    <property type="component" value="Unassembled WGS sequence"/>
</dbReference>
<dbReference type="InterPro" id="IPR011078">
    <property type="entry name" value="PyrdxlP_homeostasis"/>
</dbReference>
<evidence type="ECO:0000256" key="4">
    <source>
        <dbReference type="RuleBase" id="RU004514"/>
    </source>
</evidence>
<protein>
    <recommendedName>
        <fullName evidence="2">Pyridoxal phosphate homeostasis protein</fullName>
        <shortName evidence="2">PLP homeostasis protein</shortName>
    </recommendedName>
</protein>
<proteinExistence type="inferred from homology"/>